<accession>A0A0K1PLL0</accession>
<dbReference type="RefSeq" id="WP_146645897.1">
    <property type="nucleotide sequence ID" value="NZ_CP012333.1"/>
</dbReference>
<gene>
    <name evidence="2" type="ORF">AKJ09_00940</name>
</gene>
<name>A0A0K1PLL0_9BACT</name>
<dbReference type="Proteomes" id="UP000064967">
    <property type="component" value="Chromosome"/>
</dbReference>
<evidence type="ECO:0000256" key="1">
    <source>
        <dbReference type="SAM" id="SignalP"/>
    </source>
</evidence>
<dbReference type="OrthoDB" id="5488006at2"/>
<organism evidence="2 3">
    <name type="scientific">Labilithrix luteola</name>
    <dbReference type="NCBI Taxonomy" id="1391654"/>
    <lineage>
        <taxon>Bacteria</taxon>
        <taxon>Pseudomonadati</taxon>
        <taxon>Myxococcota</taxon>
        <taxon>Polyangia</taxon>
        <taxon>Polyangiales</taxon>
        <taxon>Labilitrichaceae</taxon>
        <taxon>Labilithrix</taxon>
    </lineage>
</organism>
<reference evidence="2 3" key="1">
    <citation type="submission" date="2015-08" db="EMBL/GenBank/DDBJ databases">
        <authorList>
            <person name="Babu N.S."/>
            <person name="Beckwith C.J."/>
            <person name="Beseler K.G."/>
            <person name="Brison A."/>
            <person name="Carone J.V."/>
            <person name="Caskin T.P."/>
            <person name="Diamond M."/>
            <person name="Durham M.E."/>
            <person name="Foxe J.M."/>
            <person name="Go M."/>
            <person name="Henderson B.A."/>
            <person name="Jones I.B."/>
            <person name="McGettigan J.A."/>
            <person name="Micheletti S.J."/>
            <person name="Nasrallah M.E."/>
            <person name="Ortiz D."/>
            <person name="Piller C.R."/>
            <person name="Privatt S.R."/>
            <person name="Schneider S.L."/>
            <person name="Sharp S."/>
            <person name="Smith T.C."/>
            <person name="Stanton J.D."/>
            <person name="Ullery H.E."/>
            <person name="Wilson R.J."/>
            <person name="Serrano M.G."/>
            <person name="Buck G."/>
            <person name="Lee V."/>
            <person name="Wang Y."/>
            <person name="Carvalho R."/>
            <person name="Voegtly L."/>
            <person name="Shi R."/>
            <person name="Duckworth R."/>
            <person name="Johnson A."/>
            <person name="Loviza R."/>
            <person name="Walstead R."/>
            <person name="Shah Z."/>
            <person name="Kiflezghi M."/>
            <person name="Wade K."/>
            <person name="Ball S.L."/>
            <person name="Bradley K.W."/>
            <person name="Asai D.J."/>
            <person name="Bowman C.A."/>
            <person name="Russell D.A."/>
            <person name="Pope W.H."/>
            <person name="Jacobs-Sera D."/>
            <person name="Hendrix R.W."/>
            <person name="Hatfull G.F."/>
        </authorList>
    </citation>
    <scope>NUCLEOTIDE SEQUENCE [LARGE SCALE GENOMIC DNA]</scope>
    <source>
        <strain evidence="2 3">DSM 27648</strain>
    </source>
</reference>
<evidence type="ECO:0008006" key="4">
    <source>
        <dbReference type="Google" id="ProtNLM"/>
    </source>
</evidence>
<feature type="chain" id="PRO_5005465678" description="PBP domain-containing protein" evidence="1">
    <location>
        <begin position="26"/>
        <end position="415"/>
    </location>
</feature>
<evidence type="ECO:0000313" key="2">
    <source>
        <dbReference type="EMBL" id="AKU94276.1"/>
    </source>
</evidence>
<protein>
    <recommendedName>
        <fullName evidence="4">PBP domain-containing protein</fullName>
    </recommendedName>
</protein>
<dbReference type="AlphaFoldDB" id="A0A0K1PLL0"/>
<feature type="signal peptide" evidence="1">
    <location>
        <begin position="1"/>
        <end position="25"/>
    </location>
</feature>
<dbReference type="KEGG" id="llu:AKJ09_00940"/>
<sequence length="415" mass="43429">MKSLFRIVSILCFLLGVGFAREAKAASCAALTRLGPGGTTTSTAAPPVVYVTGSSAVKPLVAALAPVMFVDPVKPATLVYLSQGSCTGVSAIVAGAPMSANDTTNAIYWDPNSTTLAAGTKSAKEESCTLASGTLADVGVSDVFAQTCGVASQGLPPGTADFQGPIQAMTFAVNKNSKEQSISAEAAYLVFGFANVEPWTDSSFHFIRNSLSGTQQMLASAIRVDAKFWQGVDRGSNDNVFASLSSLVAQADADKGIGILAADYSSRQEVKQLAYQHYGQRCGYRPDVAALDKRNVREGRYAIWGPMHLLTQVDGSGLAKNARARDLIAYLTGSEPPPLGVDLIRTAVAQHVVPPCAMKVQRTSEMGTMTSFKPARSCSCAFDKEATGTTTCKACTSNDQCGGGQSCNFGYCEAQ</sequence>
<dbReference type="SUPFAM" id="SSF53850">
    <property type="entry name" value="Periplasmic binding protein-like II"/>
    <property type="match status" value="1"/>
</dbReference>
<keyword evidence="1" id="KW-0732">Signal</keyword>
<dbReference type="STRING" id="1391654.AKJ09_00940"/>
<proteinExistence type="predicted"/>
<dbReference type="EMBL" id="CP012333">
    <property type="protein sequence ID" value="AKU94276.1"/>
    <property type="molecule type" value="Genomic_DNA"/>
</dbReference>
<keyword evidence="3" id="KW-1185">Reference proteome</keyword>
<evidence type="ECO:0000313" key="3">
    <source>
        <dbReference type="Proteomes" id="UP000064967"/>
    </source>
</evidence>